<dbReference type="AlphaFoldDB" id="A0A2J5I8S2"/>
<dbReference type="PANTHER" id="PTHR30244">
    <property type="entry name" value="TRANSAMINASE"/>
    <property type="match status" value="1"/>
</dbReference>
<dbReference type="InterPro" id="IPR015421">
    <property type="entry name" value="PyrdxlP-dep_Trfase_major"/>
</dbReference>
<reference evidence="2" key="1">
    <citation type="submission" date="2017-12" db="EMBL/GenBank/DDBJ databases">
        <authorList>
            <consortium name="DOE Joint Genome Institute"/>
            <person name="Mondo S.J."/>
            <person name="Kjaerbolling I."/>
            <person name="Vesth T.C."/>
            <person name="Frisvad J.C."/>
            <person name="Nybo J.L."/>
            <person name="Theobald S."/>
            <person name="Kuo A."/>
            <person name="Bowyer P."/>
            <person name="Matsuda Y."/>
            <person name="Lyhne E.K."/>
            <person name="Kogle M.E."/>
            <person name="Clum A."/>
            <person name="Lipzen A."/>
            <person name="Salamov A."/>
            <person name="Ngan C.Y."/>
            <person name="Daum C."/>
            <person name="Chiniquy J."/>
            <person name="Barry K."/>
            <person name="LaButti K."/>
            <person name="Haridas S."/>
            <person name="Simmons B.A."/>
            <person name="Magnuson J.K."/>
            <person name="Mortensen U.H."/>
            <person name="Larsen T.O."/>
            <person name="Grigoriev I.V."/>
            <person name="Baker S.E."/>
            <person name="Andersen M.R."/>
            <person name="Nordberg H.P."/>
            <person name="Cantor M.N."/>
            <person name="Hua S.X."/>
        </authorList>
    </citation>
    <scope>NUCLEOTIDE SEQUENCE [LARGE SCALE GENOMIC DNA]</scope>
    <source>
        <strain evidence="2">IBT 19404</strain>
    </source>
</reference>
<keyword evidence="2" id="KW-1185">Reference proteome</keyword>
<dbReference type="GO" id="GO:0019180">
    <property type="term" value="F:dTDP-4-amino-4,6-dideoxygalactose transaminase activity"/>
    <property type="evidence" value="ECO:0007669"/>
    <property type="project" value="TreeGrafter"/>
</dbReference>
<dbReference type="InterPro" id="IPR015424">
    <property type="entry name" value="PyrdxlP-dep_Trfase"/>
</dbReference>
<name>A0A2J5I8S2_9EURO</name>
<dbReference type="CDD" id="cd00616">
    <property type="entry name" value="AHBA_syn"/>
    <property type="match status" value="1"/>
</dbReference>
<dbReference type="InterPro" id="IPR015422">
    <property type="entry name" value="PyrdxlP-dep_Trfase_small"/>
</dbReference>
<organism evidence="1 2">
    <name type="scientific">Aspergillus taichungensis</name>
    <dbReference type="NCBI Taxonomy" id="482145"/>
    <lineage>
        <taxon>Eukaryota</taxon>
        <taxon>Fungi</taxon>
        <taxon>Dikarya</taxon>
        <taxon>Ascomycota</taxon>
        <taxon>Pezizomycotina</taxon>
        <taxon>Eurotiomycetes</taxon>
        <taxon>Eurotiomycetidae</taxon>
        <taxon>Eurotiales</taxon>
        <taxon>Aspergillaceae</taxon>
        <taxon>Aspergillus</taxon>
        <taxon>Aspergillus subgen. Circumdati</taxon>
    </lineage>
</organism>
<dbReference type="Pfam" id="PF01041">
    <property type="entry name" value="DegT_DnrJ_EryC1"/>
    <property type="match status" value="1"/>
</dbReference>
<proteinExistence type="predicted"/>
<evidence type="ECO:0000313" key="1">
    <source>
        <dbReference type="EMBL" id="PLN86430.1"/>
    </source>
</evidence>
<dbReference type="NCBIfam" id="NF008687">
    <property type="entry name" value="PRK11706.1"/>
    <property type="match status" value="1"/>
</dbReference>
<accession>A0A2J5I8S2</accession>
<sequence length="386" mass="42438">MVVRYALIPTTTPTLVGSELRNIHDALASKNLSGQGKYTRLSEQWLSHYMRSGSRVILVSSCTSALEIAAILADIQLGDEVILPSYTYVSTANAFALRGAVPVFVDLEDTTMTINASLIESAITSKTRAIVPVHYGGIACDMDAIMRIASQNNLLVIEDAAMACTSTHHDRMLGTIGQLGCLSFQEKKNFTAAGQGGALLINDPQLVARADILYAHGTNRLAFQRGEVPRYEWLDIGINATLSELQAAFLYAQLQAADQIIARRRHIWHRYADALAPLEDRGHLILPRVPANTTHNANVFYIRVVDPARRSQLVDYLAGRGVQAHPQFMPLHRSPYGRMHGRFVGPDRVTSLAAAQVLLLPVHLELSDEEQGVVISAVFAFWEEMV</sequence>
<dbReference type="PIRSF" id="PIRSF000390">
    <property type="entry name" value="PLP_StrS"/>
    <property type="match status" value="1"/>
</dbReference>
<dbReference type="OrthoDB" id="416253at2759"/>
<dbReference type="Gene3D" id="3.40.640.10">
    <property type="entry name" value="Type I PLP-dependent aspartate aminotransferase-like (Major domain)"/>
    <property type="match status" value="1"/>
</dbReference>
<dbReference type="GO" id="GO:0030170">
    <property type="term" value="F:pyridoxal phosphate binding"/>
    <property type="evidence" value="ECO:0007669"/>
    <property type="project" value="TreeGrafter"/>
</dbReference>
<dbReference type="NCBIfam" id="TIGR02379">
    <property type="entry name" value="ECA_wecE"/>
    <property type="match status" value="1"/>
</dbReference>
<dbReference type="Proteomes" id="UP000235023">
    <property type="component" value="Unassembled WGS sequence"/>
</dbReference>
<dbReference type="InterPro" id="IPR000653">
    <property type="entry name" value="DegT/StrS_aminotransferase"/>
</dbReference>
<protein>
    <submittedName>
        <fullName evidence="1">TDP-4-keto-6-deoxy-D-glucose transaminase</fullName>
    </submittedName>
</protein>
<dbReference type="EMBL" id="KZ559498">
    <property type="protein sequence ID" value="PLN86430.1"/>
    <property type="molecule type" value="Genomic_DNA"/>
</dbReference>
<gene>
    <name evidence="1" type="ORF">BDW42DRAFT_182425</name>
</gene>
<dbReference type="SUPFAM" id="SSF53383">
    <property type="entry name" value="PLP-dependent transferases"/>
    <property type="match status" value="1"/>
</dbReference>
<dbReference type="PANTHER" id="PTHR30244:SF34">
    <property type="entry name" value="DTDP-4-AMINO-4,6-DIDEOXYGALACTOSE TRANSAMINASE"/>
    <property type="match status" value="1"/>
</dbReference>
<dbReference type="GO" id="GO:0000271">
    <property type="term" value="P:polysaccharide biosynthetic process"/>
    <property type="evidence" value="ECO:0007669"/>
    <property type="project" value="TreeGrafter"/>
</dbReference>
<dbReference type="Gene3D" id="3.90.1150.10">
    <property type="entry name" value="Aspartate Aminotransferase, domain 1"/>
    <property type="match status" value="1"/>
</dbReference>
<evidence type="ECO:0000313" key="2">
    <source>
        <dbReference type="Proteomes" id="UP000235023"/>
    </source>
</evidence>
<dbReference type="InterPro" id="IPR012749">
    <property type="entry name" value="WecE-like"/>
</dbReference>